<dbReference type="GO" id="GO:0045476">
    <property type="term" value="P:nurse cell apoptotic process"/>
    <property type="evidence" value="ECO:0007669"/>
    <property type="project" value="UniProtKB-ARBA"/>
</dbReference>
<evidence type="ECO:0000256" key="4">
    <source>
        <dbReference type="ARBA" id="ARBA00022902"/>
    </source>
</evidence>
<dbReference type="GO" id="GO:0007526">
    <property type="term" value="P:larval somatic muscle development"/>
    <property type="evidence" value="ECO:0007669"/>
    <property type="project" value="UniProtKB-ARBA"/>
</dbReference>
<dbReference type="InterPro" id="IPR011333">
    <property type="entry name" value="SKP1/BTB/POZ_sf"/>
</dbReference>
<feature type="domain" description="BTB" evidence="10">
    <location>
        <begin position="30"/>
        <end position="95"/>
    </location>
</feature>
<protein>
    <recommendedName>
        <fullName evidence="10">BTB domain-containing protein</fullName>
    </recommendedName>
</protein>
<comment type="subcellular location">
    <subcellularLocation>
        <location evidence="1">Nucleus</location>
    </subcellularLocation>
</comment>
<sequence>MGEQFCLRWNNHQNTLISVFDNLLGTETLVDCTLVAEGKFVKGHKVVLSACSPLLEMLLSQHHDKHPIVILKDIKFHELRAMMDYMYRGEVNISQDQIDMFLKAAESLQIKGLTDQDTSSSCDNQQQQQPNFSMAVTPSPGGGAGPPPEAPTRTSPSAPVKPEPPPPPQSHHQQSSSSSNSIDHIVKTKVEPTELLVQPKAEYIESLNNDDSVEDLTLDDEDEYSNMPPQPGTSHGNNISNQGKLNVFHR</sequence>
<feature type="compositionally biased region" description="Pro residues" evidence="9">
    <location>
        <begin position="159"/>
        <end position="169"/>
    </location>
</feature>
<dbReference type="CDD" id="cd18315">
    <property type="entry name" value="BTB_POZ_BAB-like"/>
    <property type="match status" value="1"/>
</dbReference>
<dbReference type="GO" id="GO:0016199">
    <property type="term" value="P:axon midline choice point recognition"/>
    <property type="evidence" value="ECO:0007669"/>
    <property type="project" value="UniProtKB-ARBA"/>
</dbReference>
<reference evidence="11 12" key="1">
    <citation type="submission" date="2024-07" db="EMBL/GenBank/DDBJ databases">
        <title>Chromosome-level genome assembly of the water stick insect Ranatra chinensis (Heteroptera: Nepidae).</title>
        <authorList>
            <person name="Liu X."/>
        </authorList>
    </citation>
    <scope>NUCLEOTIDE SEQUENCE [LARGE SCALE GENOMIC DNA]</scope>
    <source>
        <strain evidence="11">Cailab_2021Rc</strain>
        <tissue evidence="11">Muscle</tissue>
    </source>
</reference>
<evidence type="ECO:0000256" key="8">
    <source>
        <dbReference type="ARBA" id="ARBA00037382"/>
    </source>
</evidence>
<dbReference type="Pfam" id="PF00651">
    <property type="entry name" value="BTB"/>
    <property type="match status" value="1"/>
</dbReference>
<comment type="caution">
    <text evidence="11">The sequence shown here is derived from an EMBL/GenBank/DDBJ whole genome shotgun (WGS) entry which is preliminary data.</text>
</comment>
<dbReference type="PANTHER" id="PTHR23110:SF111">
    <property type="entry name" value="LONGITUDINALS LACKING PROTEIN, ISOFORMS F_I_K_T"/>
    <property type="match status" value="1"/>
</dbReference>
<evidence type="ECO:0000256" key="9">
    <source>
        <dbReference type="SAM" id="MobiDB-lite"/>
    </source>
</evidence>
<feature type="compositionally biased region" description="Acidic residues" evidence="9">
    <location>
        <begin position="211"/>
        <end position="224"/>
    </location>
</feature>
<dbReference type="InterPro" id="IPR000210">
    <property type="entry name" value="BTB/POZ_dom"/>
</dbReference>
<evidence type="ECO:0000256" key="7">
    <source>
        <dbReference type="ARBA" id="ARBA00023242"/>
    </source>
</evidence>
<keyword evidence="7" id="KW-0539">Nucleus</keyword>
<feature type="region of interest" description="Disordered" evidence="9">
    <location>
        <begin position="115"/>
        <end position="250"/>
    </location>
</feature>
<dbReference type="SUPFAM" id="SSF54695">
    <property type="entry name" value="POZ domain"/>
    <property type="match status" value="1"/>
</dbReference>
<feature type="compositionally biased region" description="Polar residues" evidence="9">
    <location>
        <begin position="232"/>
        <end position="244"/>
    </location>
</feature>
<comment type="function">
    <text evidence="8">Putative transcription factor required for axon growth and guidance in the central and peripheral nervous systems. Repels CNS axons away from the midline by promoting the expression of the midline repellent sli and its receptor robo.</text>
</comment>
<dbReference type="GO" id="GO:0007464">
    <property type="term" value="P:R3/R4 cell fate commitment"/>
    <property type="evidence" value="ECO:0007669"/>
    <property type="project" value="UniProtKB-ARBA"/>
</dbReference>
<evidence type="ECO:0000256" key="5">
    <source>
        <dbReference type="ARBA" id="ARBA00023015"/>
    </source>
</evidence>
<dbReference type="GO" id="GO:0008406">
    <property type="term" value="P:gonad development"/>
    <property type="evidence" value="ECO:0007669"/>
    <property type="project" value="UniProtKB-ARBA"/>
</dbReference>
<gene>
    <name evidence="11" type="ORF">AAG570_013560</name>
</gene>
<proteinExistence type="predicted"/>
<dbReference type="GO" id="GO:0035167">
    <property type="term" value="P:larval lymph gland hemopoiesis"/>
    <property type="evidence" value="ECO:0007669"/>
    <property type="project" value="UniProtKB-ARBA"/>
</dbReference>
<organism evidence="11 12">
    <name type="scientific">Ranatra chinensis</name>
    <dbReference type="NCBI Taxonomy" id="642074"/>
    <lineage>
        <taxon>Eukaryota</taxon>
        <taxon>Metazoa</taxon>
        <taxon>Ecdysozoa</taxon>
        <taxon>Arthropoda</taxon>
        <taxon>Hexapoda</taxon>
        <taxon>Insecta</taxon>
        <taxon>Pterygota</taxon>
        <taxon>Neoptera</taxon>
        <taxon>Paraneoptera</taxon>
        <taxon>Hemiptera</taxon>
        <taxon>Heteroptera</taxon>
        <taxon>Panheteroptera</taxon>
        <taxon>Nepomorpha</taxon>
        <taxon>Nepidae</taxon>
        <taxon>Ranatrinae</taxon>
        <taxon>Ranatra</taxon>
    </lineage>
</organism>
<evidence type="ECO:0000256" key="3">
    <source>
        <dbReference type="ARBA" id="ARBA00022782"/>
    </source>
</evidence>
<dbReference type="PROSITE" id="PS50097">
    <property type="entry name" value="BTB"/>
    <property type="match status" value="1"/>
</dbReference>
<keyword evidence="6" id="KW-0804">Transcription</keyword>
<dbReference type="GO" id="GO:0005634">
    <property type="term" value="C:nucleus"/>
    <property type="evidence" value="ECO:0007669"/>
    <property type="project" value="UniProtKB-SubCell"/>
</dbReference>
<dbReference type="GO" id="GO:0045467">
    <property type="term" value="P:R7 cell development"/>
    <property type="evidence" value="ECO:0007669"/>
    <property type="project" value="UniProtKB-ARBA"/>
</dbReference>
<keyword evidence="4" id="KW-0524">Neurogenesis</keyword>
<evidence type="ECO:0000256" key="6">
    <source>
        <dbReference type="ARBA" id="ARBA00023163"/>
    </source>
</evidence>
<dbReference type="InterPro" id="IPR051095">
    <property type="entry name" value="Dros_DevTransReg"/>
</dbReference>
<accession>A0ABD0YV22</accession>
<evidence type="ECO:0000256" key="2">
    <source>
        <dbReference type="ARBA" id="ARBA00022473"/>
    </source>
</evidence>
<dbReference type="SMART" id="SM00225">
    <property type="entry name" value="BTB"/>
    <property type="match status" value="1"/>
</dbReference>
<dbReference type="GO" id="GO:0006355">
    <property type="term" value="P:regulation of DNA-templated transcription"/>
    <property type="evidence" value="ECO:0007669"/>
    <property type="project" value="UniProtKB-ARBA"/>
</dbReference>
<dbReference type="AlphaFoldDB" id="A0ABD0YV22"/>
<evidence type="ECO:0000259" key="10">
    <source>
        <dbReference type="PROSITE" id="PS50097"/>
    </source>
</evidence>
<evidence type="ECO:0000256" key="1">
    <source>
        <dbReference type="ARBA" id="ARBA00004123"/>
    </source>
</evidence>
<keyword evidence="2" id="KW-0217">Developmental protein</keyword>
<dbReference type="GO" id="GO:0048813">
    <property type="term" value="P:dendrite morphogenesis"/>
    <property type="evidence" value="ECO:0007669"/>
    <property type="project" value="UniProtKB-ARBA"/>
</dbReference>
<feature type="compositionally biased region" description="Low complexity" evidence="9">
    <location>
        <begin position="170"/>
        <end position="181"/>
    </location>
</feature>
<dbReference type="EMBL" id="JBFDAA010000009">
    <property type="protein sequence ID" value="KAL1129028.1"/>
    <property type="molecule type" value="Genomic_DNA"/>
</dbReference>
<keyword evidence="5" id="KW-0805">Transcription regulation</keyword>
<dbReference type="PANTHER" id="PTHR23110">
    <property type="entry name" value="BTB DOMAIN TRANSCRIPTION FACTOR"/>
    <property type="match status" value="1"/>
</dbReference>
<keyword evidence="3" id="KW-0221">Differentiation</keyword>
<feature type="compositionally biased region" description="Polar residues" evidence="9">
    <location>
        <begin position="115"/>
        <end position="136"/>
    </location>
</feature>
<dbReference type="Gene3D" id="3.30.710.10">
    <property type="entry name" value="Potassium Channel Kv1.1, Chain A"/>
    <property type="match status" value="1"/>
</dbReference>
<evidence type="ECO:0000313" key="11">
    <source>
        <dbReference type="EMBL" id="KAL1129028.1"/>
    </source>
</evidence>
<dbReference type="Proteomes" id="UP001558652">
    <property type="component" value="Unassembled WGS sequence"/>
</dbReference>
<evidence type="ECO:0000313" key="12">
    <source>
        <dbReference type="Proteomes" id="UP001558652"/>
    </source>
</evidence>
<keyword evidence="12" id="KW-1185">Reference proteome</keyword>
<name>A0ABD0YV22_9HEMI</name>